<keyword evidence="21" id="KW-1185">Reference proteome</keyword>
<evidence type="ECO:0000256" key="13">
    <source>
        <dbReference type="ARBA" id="ARBA00023034"/>
    </source>
</evidence>
<dbReference type="Gene3D" id="1.10.238.10">
    <property type="entry name" value="EF-hand"/>
    <property type="match status" value="1"/>
</dbReference>
<feature type="domain" description="EF-hand" evidence="19">
    <location>
        <begin position="281"/>
        <end position="316"/>
    </location>
</feature>
<dbReference type="GO" id="GO:0016020">
    <property type="term" value="C:membrane"/>
    <property type="evidence" value="ECO:0007669"/>
    <property type="project" value="UniProtKB-SubCell"/>
</dbReference>
<dbReference type="PROSITE" id="PS00018">
    <property type="entry name" value="EF_HAND_1"/>
    <property type="match status" value="1"/>
</dbReference>
<dbReference type="EMBL" id="JACMRX010000005">
    <property type="protein sequence ID" value="KAF7988422.1"/>
    <property type="molecule type" value="Genomic_DNA"/>
</dbReference>
<keyword evidence="10 18" id="KW-0732">Signal</keyword>
<evidence type="ECO:0000256" key="5">
    <source>
        <dbReference type="ARBA" id="ARBA00008063"/>
    </source>
</evidence>
<evidence type="ECO:0000256" key="9">
    <source>
        <dbReference type="ARBA" id="ARBA00022658"/>
    </source>
</evidence>
<evidence type="ECO:0000256" key="14">
    <source>
        <dbReference type="ARBA" id="ARBA00023125"/>
    </source>
</evidence>
<evidence type="ECO:0000256" key="12">
    <source>
        <dbReference type="ARBA" id="ARBA00022837"/>
    </source>
</evidence>
<evidence type="ECO:0000256" key="1">
    <source>
        <dbReference type="ARBA" id="ARBA00004170"/>
    </source>
</evidence>
<feature type="compositionally biased region" description="Low complexity" evidence="17">
    <location>
        <begin position="531"/>
        <end position="557"/>
    </location>
</feature>
<dbReference type="PANTHER" id="PTHR19237:SF20">
    <property type="entry name" value="NUCLEOBINDIN 1"/>
    <property type="match status" value="1"/>
</dbReference>
<dbReference type="GO" id="GO:0005509">
    <property type="term" value="F:calcium ion binding"/>
    <property type="evidence" value="ECO:0007669"/>
    <property type="project" value="InterPro"/>
</dbReference>
<feature type="compositionally biased region" description="Low complexity" evidence="17">
    <location>
        <begin position="370"/>
        <end position="493"/>
    </location>
</feature>
<dbReference type="InterPro" id="IPR018247">
    <property type="entry name" value="EF_Hand_1_Ca_BS"/>
</dbReference>
<dbReference type="CDD" id="cd00051">
    <property type="entry name" value="EFh"/>
    <property type="match status" value="1"/>
</dbReference>
<keyword evidence="7" id="KW-0964">Secreted</keyword>
<evidence type="ECO:0000256" key="7">
    <source>
        <dbReference type="ARBA" id="ARBA00022525"/>
    </source>
</evidence>
<feature type="compositionally biased region" description="Basic and acidic residues" evidence="17">
    <location>
        <begin position="559"/>
        <end position="573"/>
    </location>
</feature>
<dbReference type="AlphaFoldDB" id="A0A834XKE7"/>
<dbReference type="InterPro" id="IPR011992">
    <property type="entry name" value="EF-hand-dom_pair"/>
</dbReference>
<dbReference type="GO" id="GO:0003677">
    <property type="term" value="F:DNA binding"/>
    <property type="evidence" value="ECO:0007669"/>
    <property type="project" value="UniProtKB-KW"/>
</dbReference>
<evidence type="ECO:0000256" key="2">
    <source>
        <dbReference type="ARBA" id="ARBA00004496"/>
    </source>
</evidence>
<feature type="region of interest" description="Disordered" evidence="17">
    <location>
        <begin position="531"/>
        <end position="573"/>
    </location>
</feature>
<keyword evidence="15" id="KW-0472">Membrane</keyword>
<feature type="signal peptide" evidence="18">
    <location>
        <begin position="1"/>
        <end position="19"/>
    </location>
</feature>
<evidence type="ECO:0000313" key="21">
    <source>
        <dbReference type="Proteomes" id="UP000639338"/>
    </source>
</evidence>
<comment type="subcellular location">
    <subcellularLocation>
        <location evidence="2">Cytoplasm</location>
    </subcellularLocation>
    <subcellularLocation>
        <location evidence="3">Golgi apparatus</location>
    </subcellularLocation>
    <subcellularLocation>
        <location evidence="1">Membrane</location>
        <topology evidence="1">Peripheral membrane protein</topology>
    </subcellularLocation>
    <subcellularLocation>
        <location evidence="4">Secreted</location>
    </subcellularLocation>
</comment>
<evidence type="ECO:0000256" key="11">
    <source>
        <dbReference type="ARBA" id="ARBA00022737"/>
    </source>
</evidence>
<dbReference type="InterPro" id="IPR040250">
    <property type="entry name" value="Nucleobindin"/>
</dbReference>
<dbReference type="Proteomes" id="UP000639338">
    <property type="component" value="Unassembled WGS sequence"/>
</dbReference>
<dbReference type="PANTHER" id="PTHR19237">
    <property type="entry name" value="NUCLEOBINDIN"/>
    <property type="match status" value="1"/>
</dbReference>
<accession>A0A834XKE7</accession>
<comment type="similarity">
    <text evidence="5">Belongs to the nucleobindin family.</text>
</comment>
<dbReference type="InterPro" id="IPR002048">
    <property type="entry name" value="EF_hand_dom"/>
</dbReference>
<keyword evidence="14" id="KW-0238">DNA-binding</keyword>
<keyword evidence="11" id="KW-0677">Repeat</keyword>
<reference evidence="20 21" key="1">
    <citation type="submission" date="2020-08" db="EMBL/GenBank/DDBJ databases">
        <title>Aphidius gifuensis genome sequencing and assembly.</title>
        <authorList>
            <person name="Du Z."/>
        </authorList>
    </citation>
    <scope>NUCLEOTIDE SEQUENCE [LARGE SCALE GENOMIC DNA]</scope>
    <source>
        <strain evidence="20">YNYX2018</strain>
        <tissue evidence="20">Adults</tissue>
    </source>
</reference>
<evidence type="ECO:0000259" key="19">
    <source>
        <dbReference type="PROSITE" id="PS50222"/>
    </source>
</evidence>
<keyword evidence="9" id="KW-0344">Guanine-nucleotide releasing factor</keyword>
<dbReference type="OrthoDB" id="5982823at2759"/>
<evidence type="ECO:0000313" key="20">
    <source>
        <dbReference type="EMBL" id="KAF7988422.1"/>
    </source>
</evidence>
<evidence type="ECO:0000256" key="6">
    <source>
        <dbReference type="ARBA" id="ARBA00022490"/>
    </source>
</evidence>
<dbReference type="GO" id="GO:0070062">
    <property type="term" value="C:extracellular exosome"/>
    <property type="evidence" value="ECO:0007669"/>
    <property type="project" value="TreeGrafter"/>
</dbReference>
<evidence type="ECO:0000256" key="10">
    <source>
        <dbReference type="ARBA" id="ARBA00022729"/>
    </source>
</evidence>
<feature type="coiled-coil region" evidence="16">
    <location>
        <begin position="142"/>
        <end position="203"/>
    </location>
</feature>
<dbReference type="PROSITE" id="PS50222">
    <property type="entry name" value="EF_HAND_2"/>
    <property type="match status" value="1"/>
</dbReference>
<name>A0A834XKE7_APHGI</name>
<dbReference type="InterPro" id="IPR057576">
    <property type="entry name" value="NUCB1_N"/>
</dbReference>
<evidence type="ECO:0000256" key="8">
    <source>
        <dbReference type="ARBA" id="ARBA00022553"/>
    </source>
</evidence>
<evidence type="ECO:0000256" key="4">
    <source>
        <dbReference type="ARBA" id="ARBA00004613"/>
    </source>
</evidence>
<evidence type="ECO:0000256" key="15">
    <source>
        <dbReference type="ARBA" id="ARBA00023136"/>
    </source>
</evidence>
<keyword evidence="8" id="KW-0597">Phosphoprotein</keyword>
<dbReference type="SUPFAM" id="SSF47473">
    <property type="entry name" value="EF-hand"/>
    <property type="match status" value="1"/>
</dbReference>
<proteinExistence type="inferred from homology"/>
<sequence>MKLVWIIGVVFLIMQGCFAPPVTKTKADEEKADHENDDDNNIETEFDLPYQRYLNEVVQALETDPEFRKKLEVAPKEDFSTGKIAHELEFVHHNVRNKLNEIKRIELTRLLHLENELQRKLDSSNPDFKDHVDHTNHDNFDVEDLKKLIHKATADLEEVDKKRREEFKKYEMEKKFEEQLKVQEMDEEQKKKYAEELEHLKQEQKTHKPIHHPGSQKQLEEVWENQDHMGDQEFNPSAFFQIHDLDGNRHWDENEVKILFLKELDKMYAGSKVDVNERAEEMERMREIVFKEADTNRDGFISYSEFLENTKRDVSKQDPEWQPINNQEVYTSEEYEAFQRQREAQIEKMKADGLLIENQYPYQGQVPINGQQYHGQPPQYQGHPNDIQYQQQHPPQYQGQHPPQYQQQHPPQYQQQHPPQHQGQQYQQMPVQHQQVPVQHQQVPVQHQQVPVQHQQVPVQHQQVPVQHQQVPVQHQQVPQHQQIPVQQHPNQVPQHVEQNNINTNQQIPQQVAAQNIPQQQIPVQNNQVPLNTQNINNNLPPQQQQQQNQQPSQSQQHLSDDKSKITSNEIKH</sequence>
<dbReference type="PROSITE" id="PS51257">
    <property type="entry name" value="PROKAR_LIPOPROTEIN"/>
    <property type="match status" value="1"/>
</dbReference>
<dbReference type="GO" id="GO:0005794">
    <property type="term" value="C:Golgi apparatus"/>
    <property type="evidence" value="ECO:0007669"/>
    <property type="project" value="UniProtKB-SubCell"/>
</dbReference>
<gene>
    <name evidence="20" type="ORF">HCN44_000995</name>
</gene>
<comment type="caution">
    <text evidence="20">The sequence shown here is derived from an EMBL/GenBank/DDBJ whole genome shotgun (WGS) entry which is preliminary data.</text>
</comment>
<dbReference type="GO" id="GO:0005793">
    <property type="term" value="C:endoplasmic reticulum-Golgi intermediate compartment"/>
    <property type="evidence" value="ECO:0007669"/>
    <property type="project" value="TreeGrafter"/>
</dbReference>
<evidence type="ECO:0000256" key="18">
    <source>
        <dbReference type="SAM" id="SignalP"/>
    </source>
</evidence>
<keyword evidence="16" id="KW-0175">Coiled coil</keyword>
<keyword evidence="12" id="KW-0106">Calcium</keyword>
<evidence type="ECO:0000256" key="17">
    <source>
        <dbReference type="SAM" id="MobiDB-lite"/>
    </source>
</evidence>
<protein>
    <recommendedName>
        <fullName evidence="19">EF-hand domain-containing protein</fullName>
    </recommendedName>
</protein>
<keyword evidence="13" id="KW-0333">Golgi apparatus</keyword>
<evidence type="ECO:0000256" key="3">
    <source>
        <dbReference type="ARBA" id="ARBA00004555"/>
    </source>
</evidence>
<keyword evidence="6" id="KW-0963">Cytoplasm</keyword>
<dbReference type="GO" id="GO:0005085">
    <property type="term" value="F:guanyl-nucleotide exchange factor activity"/>
    <property type="evidence" value="ECO:0007669"/>
    <property type="project" value="UniProtKB-KW"/>
</dbReference>
<evidence type="ECO:0000256" key="16">
    <source>
        <dbReference type="SAM" id="Coils"/>
    </source>
</evidence>
<feature type="chain" id="PRO_5032532102" description="EF-hand domain-containing protein" evidence="18">
    <location>
        <begin position="20"/>
        <end position="573"/>
    </location>
</feature>
<dbReference type="Pfam" id="PF25434">
    <property type="entry name" value="NUCB1_N"/>
    <property type="match status" value="1"/>
</dbReference>
<organism evidence="20 21">
    <name type="scientific">Aphidius gifuensis</name>
    <name type="common">Parasitoid wasp</name>
    <dbReference type="NCBI Taxonomy" id="684658"/>
    <lineage>
        <taxon>Eukaryota</taxon>
        <taxon>Metazoa</taxon>
        <taxon>Ecdysozoa</taxon>
        <taxon>Arthropoda</taxon>
        <taxon>Hexapoda</taxon>
        <taxon>Insecta</taxon>
        <taxon>Pterygota</taxon>
        <taxon>Neoptera</taxon>
        <taxon>Endopterygota</taxon>
        <taxon>Hymenoptera</taxon>
        <taxon>Apocrita</taxon>
        <taxon>Ichneumonoidea</taxon>
        <taxon>Braconidae</taxon>
        <taxon>Aphidiinae</taxon>
        <taxon>Aphidius</taxon>
    </lineage>
</organism>
<feature type="region of interest" description="Disordered" evidence="17">
    <location>
        <begin position="365"/>
        <end position="493"/>
    </location>
</feature>